<dbReference type="Pfam" id="PF13858">
    <property type="entry name" value="DUF4199"/>
    <property type="match status" value="1"/>
</dbReference>
<feature type="transmembrane region" description="Helical" evidence="1">
    <location>
        <begin position="139"/>
        <end position="166"/>
    </location>
</feature>
<organism evidence="2 3">
    <name type="scientific">Maribacter dokdonensis</name>
    <dbReference type="NCBI Taxonomy" id="320912"/>
    <lineage>
        <taxon>Bacteria</taxon>
        <taxon>Pseudomonadati</taxon>
        <taxon>Bacteroidota</taxon>
        <taxon>Flavobacteriia</taxon>
        <taxon>Flavobacteriales</taxon>
        <taxon>Flavobacteriaceae</taxon>
        <taxon>Maribacter</taxon>
    </lineage>
</organism>
<feature type="transmembrane region" description="Helical" evidence="1">
    <location>
        <begin position="72"/>
        <end position="96"/>
    </location>
</feature>
<gene>
    <name evidence="2" type="ORF">SAMN05192540_3452</name>
</gene>
<feature type="transmembrane region" description="Helical" evidence="1">
    <location>
        <begin position="39"/>
        <end position="60"/>
    </location>
</feature>
<accession>A0A1H4TEU9</accession>
<proteinExistence type="predicted"/>
<evidence type="ECO:0000256" key="1">
    <source>
        <dbReference type="SAM" id="Phobius"/>
    </source>
</evidence>
<keyword evidence="1" id="KW-1133">Transmembrane helix</keyword>
<evidence type="ECO:0000313" key="3">
    <source>
        <dbReference type="Proteomes" id="UP000183038"/>
    </source>
</evidence>
<protein>
    <recommendedName>
        <fullName evidence="4">DUF4199 domain-containing protein</fullName>
    </recommendedName>
</protein>
<sequence>MEENQPKTGKLALIFGGLSGITGIVFSVLLYLMDMQYEQGFAIQVIQFLILATFVVLAIIQFKKSNSGLLKVIEAVKIAPGVAVISFIIGIIWFLLFSNVIEPDFMAKSAEIAKVKTLAENPKMTPEQFDQGMKIQQDFFWVLMCVFMLISAIFATIVGLITGLILKKEDAAY</sequence>
<dbReference type="EMBL" id="FNTB01000001">
    <property type="protein sequence ID" value="SEC55053.1"/>
    <property type="molecule type" value="Genomic_DNA"/>
</dbReference>
<dbReference type="AlphaFoldDB" id="A0A1H4TEU9"/>
<dbReference type="InterPro" id="IPR025250">
    <property type="entry name" value="DUF4199"/>
</dbReference>
<dbReference type="RefSeq" id="WP_074674223.1">
    <property type="nucleotide sequence ID" value="NZ_FNTB01000001.1"/>
</dbReference>
<dbReference type="OrthoDB" id="1122768at2"/>
<reference evidence="2 3" key="1">
    <citation type="submission" date="2016-10" db="EMBL/GenBank/DDBJ databases">
        <authorList>
            <person name="de Groot N.N."/>
        </authorList>
    </citation>
    <scope>NUCLEOTIDE SEQUENCE [LARGE SCALE GENOMIC DNA]</scope>
    <source>
        <strain evidence="2 3">MAR_2009_71</strain>
    </source>
</reference>
<dbReference type="Proteomes" id="UP000183038">
    <property type="component" value="Unassembled WGS sequence"/>
</dbReference>
<evidence type="ECO:0008006" key="4">
    <source>
        <dbReference type="Google" id="ProtNLM"/>
    </source>
</evidence>
<feature type="transmembrane region" description="Helical" evidence="1">
    <location>
        <begin position="12"/>
        <end position="33"/>
    </location>
</feature>
<keyword evidence="1" id="KW-0472">Membrane</keyword>
<evidence type="ECO:0000313" key="2">
    <source>
        <dbReference type="EMBL" id="SEC55053.1"/>
    </source>
</evidence>
<keyword evidence="1" id="KW-0812">Transmembrane</keyword>
<name>A0A1H4TEU9_9FLAO</name>